<evidence type="ECO:0000313" key="3">
    <source>
        <dbReference type="Proteomes" id="UP000245489"/>
    </source>
</evidence>
<keyword evidence="2" id="KW-0830">Ubiquinone</keyword>
<dbReference type="Pfam" id="PF00550">
    <property type="entry name" value="PP-binding"/>
    <property type="match status" value="1"/>
</dbReference>
<feature type="domain" description="Carrier" evidence="1">
    <location>
        <begin position="2"/>
        <end position="77"/>
    </location>
</feature>
<dbReference type="SUPFAM" id="SSF47336">
    <property type="entry name" value="ACP-like"/>
    <property type="match status" value="1"/>
</dbReference>
<dbReference type="RefSeq" id="WP_109744628.1">
    <property type="nucleotide sequence ID" value="NZ_QGGO01000027.1"/>
</dbReference>
<dbReference type="InterPro" id="IPR009081">
    <property type="entry name" value="PP-bd_ACP"/>
</dbReference>
<dbReference type="InterPro" id="IPR036736">
    <property type="entry name" value="ACP-like_sf"/>
</dbReference>
<protein>
    <submittedName>
        <fullName evidence="2">Acyl carrier protein/NADH dehydrogenase (Ubiquinone) 1 alpha/beta subcomplex 1</fullName>
    </submittedName>
</protein>
<gene>
    <name evidence="2" type="ORF">LV89_03959</name>
</gene>
<dbReference type="EMBL" id="QGGO01000027">
    <property type="protein sequence ID" value="PWK19443.1"/>
    <property type="molecule type" value="Genomic_DNA"/>
</dbReference>
<organism evidence="2 3">
    <name type="scientific">Arcicella aurantiaca</name>
    <dbReference type="NCBI Taxonomy" id="591202"/>
    <lineage>
        <taxon>Bacteria</taxon>
        <taxon>Pseudomonadati</taxon>
        <taxon>Bacteroidota</taxon>
        <taxon>Cytophagia</taxon>
        <taxon>Cytophagales</taxon>
        <taxon>Flectobacillaceae</taxon>
        <taxon>Arcicella</taxon>
    </lineage>
</organism>
<proteinExistence type="predicted"/>
<evidence type="ECO:0000313" key="2">
    <source>
        <dbReference type="EMBL" id="PWK19443.1"/>
    </source>
</evidence>
<dbReference type="PROSITE" id="PS50075">
    <property type="entry name" value="CARRIER"/>
    <property type="match status" value="1"/>
</dbReference>
<name>A0A316DRX4_9BACT</name>
<keyword evidence="3" id="KW-1185">Reference proteome</keyword>
<accession>A0A316DRX4</accession>
<sequence>MKFNTSTLTQFLSRNFYINPRLISPQKRFYADLGMNSLEFLEVVVYLENTYGITLPDNEIDKVQTIRQLSELIEANLIAVEA</sequence>
<evidence type="ECO:0000259" key="1">
    <source>
        <dbReference type="PROSITE" id="PS50075"/>
    </source>
</evidence>
<dbReference type="Gene3D" id="1.10.1200.10">
    <property type="entry name" value="ACP-like"/>
    <property type="match status" value="1"/>
</dbReference>
<reference evidence="2 3" key="1">
    <citation type="submission" date="2018-05" db="EMBL/GenBank/DDBJ databases">
        <title>Genomic Encyclopedia of Archaeal and Bacterial Type Strains, Phase II (KMG-II): from individual species to whole genera.</title>
        <authorList>
            <person name="Goeker M."/>
        </authorList>
    </citation>
    <scope>NUCLEOTIDE SEQUENCE [LARGE SCALE GENOMIC DNA]</scope>
    <source>
        <strain evidence="2 3">DSM 22214</strain>
    </source>
</reference>
<dbReference type="OrthoDB" id="961786at2"/>
<comment type="caution">
    <text evidence="2">The sequence shown here is derived from an EMBL/GenBank/DDBJ whole genome shotgun (WGS) entry which is preliminary data.</text>
</comment>
<dbReference type="Proteomes" id="UP000245489">
    <property type="component" value="Unassembled WGS sequence"/>
</dbReference>
<dbReference type="AlphaFoldDB" id="A0A316DRX4"/>